<proteinExistence type="predicted"/>
<evidence type="ECO:0000256" key="1">
    <source>
        <dbReference type="ARBA" id="ARBA00004123"/>
    </source>
</evidence>
<dbReference type="CDD" id="cd00067">
    <property type="entry name" value="GAL4"/>
    <property type="match status" value="1"/>
</dbReference>
<keyword evidence="3" id="KW-0238">DNA-binding</keyword>
<dbReference type="AlphaFoldDB" id="A0A8K0SRQ6"/>
<feature type="compositionally biased region" description="Basic residues" evidence="6">
    <location>
        <begin position="93"/>
        <end position="107"/>
    </location>
</feature>
<feature type="compositionally biased region" description="Low complexity" evidence="6">
    <location>
        <begin position="198"/>
        <end position="211"/>
    </location>
</feature>
<evidence type="ECO:0000256" key="3">
    <source>
        <dbReference type="ARBA" id="ARBA00023125"/>
    </source>
</evidence>
<dbReference type="Proteomes" id="UP000813444">
    <property type="component" value="Unassembled WGS sequence"/>
</dbReference>
<dbReference type="Pfam" id="PF00172">
    <property type="entry name" value="Zn_clus"/>
    <property type="match status" value="1"/>
</dbReference>
<dbReference type="SUPFAM" id="SSF57701">
    <property type="entry name" value="Zn2/Cys6 DNA-binding domain"/>
    <property type="match status" value="1"/>
</dbReference>
<evidence type="ECO:0000313" key="8">
    <source>
        <dbReference type="EMBL" id="KAH7320816.1"/>
    </source>
</evidence>
<dbReference type="InterPro" id="IPR036864">
    <property type="entry name" value="Zn2-C6_fun-type_DNA-bd_sf"/>
</dbReference>
<feature type="region of interest" description="Disordered" evidence="6">
    <location>
        <begin position="186"/>
        <end position="220"/>
    </location>
</feature>
<keyword evidence="5" id="KW-0539">Nucleus</keyword>
<feature type="region of interest" description="Disordered" evidence="6">
    <location>
        <begin position="59"/>
        <end position="172"/>
    </location>
</feature>
<feature type="compositionally biased region" description="Polar residues" evidence="6">
    <location>
        <begin position="160"/>
        <end position="171"/>
    </location>
</feature>
<dbReference type="PROSITE" id="PS00463">
    <property type="entry name" value="ZN2_CY6_FUNGAL_1"/>
    <property type="match status" value="1"/>
</dbReference>
<reference evidence="8" key="1">
    <citation type="journal article" date="2021" name="Nat. Commun.">
        <title>Genetic determinants of endophytism in the Arabidopsis root mycobiome.</title>
        <authorList>
            <person name="Mesny F."/>
            <person name="Miyauchi S."/>
            <person name="Thiergart T."/>
            <person name="Pickel B."/>
            <person name="Atanasova L."/>
            <person name="Karlsson M."/>
            <person name="Huettel B."/>
            <person name="Barry K.W."/>
            <person name="Haridas S."/>
            <person name="Chen C."/>
            <person name="Bauer D."/>
            <person name="Andreopoulos W."/>
            <person name="Pangilinan J."/>
            <person name="LaButti K."/>
            <person name="Riley R."/>
            <person name="Lipzen A."/>
            <person name="Clum A."/>
            <person name="Drula E."/>
            <person name="Henrissat B."/>
            <person name="Kohler A."/>
            <person name="Grigoriev I.V."/>
            <person name="Martin F.M."/>
            <person name="Hacquard S."/>
        </authorList>
    </citation>
    <scope>NUCLEOTIDE SEQUENCE</scope>
    <source>
        <strain evidence="8">MPI-CAGE-CH-0235</strain>
    </source>
</reference>
<protein>
    <recommendedName>
        <fullName evidence="7">Zn(2)-C6 fungal-type domain-containing protein</fullName>
    </recommendedName>
</protein>
<sequence length="220" mass="24550">MFNTWKYDPETDEVQSLRQAFDPISARSSQHQACDRCHEKKLKCSGEKDGCERCISSQKRCEYTRSGSRSSRRGKKSSSSSSSRQVEESSSSRHSRPSRARAGHSGRHSSSAGPSTSYPDDSEGMLSTLDFSSLGPEDAFDLNSLSDTSPSMHGYYQMQHGHSNPHSSYGQYHSYGQAVTSAALDPRYVSSTADDDYGQPQYHYSSYQQPPDARYWPQGR</sequence>
<dbReference type="OrthoDB" id="2328572at2759"/>
<dbReference type="GO" id="GO:0043565">
    <property type="term" value="F:sequence-specific DNA binding"/>
    <property type="evidence" value="ECO:0007669"/>
    <property type="project" value="TreeGrafter"/>
</dbReference>
<dbReference type="PROSITE" id="PS50048">
    <property type="entry name" value="ZN2_CY6_FUNGAL_2"/>
    <property type="match status" value="1"/>
</dbReference>
<evidence type="ECO:0000259" key="7">
    <source>
        <dbReference type="PROSITE" id="PS50048"/>
    </source>
</evidence>
<dbReference type="EMBL" id="JAGPNK010000005">
    <property type="protein sequence ID" value="KAH7320816.1"/>
    <property type="molecule type" value="Genomic_DNA"/>
</dbReference>
<dbReference type="GO" id="GO:0000981">
    <property type="term" value="F:DNA-binding transcription factor activity, RNA polymerase II-specific"/>
    <property type="evidence" value="ECO:0007669"/>
    <property type="project" value="InterPro"/>
</dbReference>
<dbReference type="InterPro" id="IPR051711">
    <property type="entry name" value="Stress_Response_Reg"/>
</dbReference>
<gene>
    <name evidence="8" type="ORF">B0I35DRAFT_407853</name>
</gene>
<accession>A0A8K0SRQ6</accession>
<keyword evidence="2" id="KW-0805">Transcription regulation</keyword>
<evidence type="ECO:0000256" key="6">
    <source>
        <dbReference type="SAM" id="MobiDB-lite"/>
    </source>
</evidence>
<evidence type="ECO:0000256" key="4">
    <source>
        <dbReference type="ARBA" id="ARBA00023163"/>
    </source>
</evidence>
<dbReference type="SMART" id="SM00066">
    <property type="entry name" value="GAL4"/>
    <property type="match status" value="1"/>
</dbReference>
<evidence type="ECO:0000256" key="2">
    <source>
        <dbReference type="ARBA" id="ARBA00023015"/>
    </source>
</evidence>
<name>A0A8K0SRQ6_9HYPO</name>
<evidence type="ECO:0000313" key="9">
    <source>
        <dbReference type="Proteomes" id="UP000813444"/>
    </source>
</evidence>
<organism evidence="8 9">
    <name type="scientific">Stachybotrys elegans</name>
    <dbReference type="NCBI Taxonomy" id="80388"/>
    <lineage>
        <taxon>Eukaryota</taxon>
        <taxon>Fungi</taxon>
        <taxon>Dikarya</taxon>
        <taxon>Ascomycota</taxon>
        <taxon>Pezizomycotina</taxon>
        <taxon>Sordariomycetes</taxon>
        <taxon>Hypocreomycetidae</taxon>
        <taxon>Hypocreales</taxon>
        <taxon>Stachybotryaceae</taxon>
        <taxon>Stachybotrys</taxon>
    </lineage>
</organism>
<comment type="caution">
    <text evidence="8">The sequence shown here is derived from an EMBL/GenBank/DDBJ whole genome shotgun (WGS) entry which is preliminary data.</text>
</comment>
<comment type="subcellular location">
    <subcellularLocation>
        <location evidence="1">Nucleus</location>
    </subcellularLocation>
</comment>
<dbReference type="GO" id="GO:0005634">
    <property type="term" value="C:nucleus"/>
    <property type="evidence" value="ECO:0007669"/>
    <property type="project" value="UniProtKB-SubCell"/>
</dbReference>
<dbReference type="Gene3D" id="4.10.240.10">
    <property type="entry name" value="Zn(2)-C6 fungal-type DNA-binding domain"/>
    <property type="match status" value="1"/>
</dbReference>
<dbReference type="GO" id="GO:0008270">
    <property type="term" value="F:zinc ion binding"/>
    <property type="evidence" value="ECO:0007669"/>
    <property type="project" value="InterPro"/>
</dbReference>
<dbReference type="GO" id="GO:0045944">
    <property type="term" value="P:positive regulation of transcription by RNA polymerase II"/>
    <property type="evidence" value="ECO:0007669"/>
    <property type="project" value="TreeGrafter"/>
</dbReference>
<dbReference type="PANTHER" id="PTHR47540:SF2">
    <property type="entry name" value="ZN(II)2CYS6 TRANSCRIPTION FACTOR (EUROFUNG)"/>
    <property type="match status" value="1"/>
</dbReference>
<keyword evidence="9" id="KW-1185">Reference proteome</keyword>
<dbReference type="InterPro" id="IPR001138">
    <property type="entry name" value="Zn2Cys6_DnaBD"/>
</dbReference>
<keyword evidence="4" id="KW-0804">Transcription</keyword>
<dbReference type="PANTHER" id="PTHR47540">
    <property type="entry name" value="THIAMINE REPRESSIBLE GENES REGULATORY PROTEIN THI5"/>
    <property type="match status" value="1"/>
</dbReference>
<feature type="domain" description="Zn(2)-C6 fungal-type" evidence="7">
    <location>
        <begin position="33"/>
        <end position="63"/>
    </location>
</feature>
<evidence type="ECO:0000256" key="5">
    <source>
        <dbReference type="ARBA" id="ARBA00023242"/>
    </source>
</evidence>